<dbReference type="GeneID" id="85349634"/>
<protein>
    <submittedName>
        <fullName evidence="1">Uncharacterized protein</fullName>
    </submittedName>
</protein>
<keyword evidence="2" id="KW-1185">Reference proteome</keyword>
<reference evidence="1" key="1">
    <citation type="submission" date="2023-06" db="EMBL/GenBank/DDBJ databases">
        <authorList>
            <consortium name="Lawrence Berkeley National Laboratory"/>
            <person name="Ahrendt S."/>
            <person name="Sahu N."/>
            <person name="Indic B."/>
            <person name="Wong-Bajracharya J."/>
            <person name="Merenyi Z."/>
            <person name="Ke H.-M."/>
            <person name="Monk M."/>
            <person name="Kocsube S."/>
            <person name="Drula E."/>
            <person name="Lipzen A."/>
            <person name="Balint B."/>
            <person name="Henrissat B."/>
            <person name="Andreopoulos B."/>
            <person name="Martin F.M."/>
            <person name="Harder C.B."/>
            <person name="Rigling D."/>
            <person name="Ford K.L."/>
            <person name="Foster G.D."/>
            <person name="Pangilinan J."/>
            <person name="Papanicolaou A."/>
            <person name="Barry K."/>
            <person name="LaButti K."/>
            <person name="Viragh M."/>
            <person name="Koriabine M."/>
            <person name="Yan M."/>
            <person name="Riley R."/>
            <person name="Champramary S."/>
            <person name="Plett K.L."/>
            <person name="Tsai I.J."/>
            <person name="Slot J."/>
            <person name="Sipos G."/>
            <person name="Plett J."/>
            <person name="Nagy L.G."/>
            <person name="Grigoriev I.V."/>
        </authorList>
    </citation>
    <scope>NUCLEOTIDE SEQUENCE</scope>
    <source>
        <strain evidence="1">CCBAS 213</strain>
    </source>
</reference>
<proteinExistence type="predicted"/>
<evidence type="ECO:0000313" key="1">
    <source>
        <dbReference type="EMBL" id="KAK0463009.1"/>
    </source>
</evidence>
<dbReference type="Proteomes" id="UP001175211">
    <property type="component" value="Unassembled WGS sequence"/>
</dbReference>
<comment type="caution">
    <text evidence="1">The sequence shown here is derived from an EMBL/GenBank/DDBJ whole genome shotgun (WGS) entry which is preliminary data.</text>
</comment>
<dbReference type="EMBL" id="JAUEPS010000008">
    <property type="protein sequence ID" value="KAK0463009.1"/>
    <property type="molecule type" value="Genomic_DNA"/>
</dbReference>
<dbReference type="AlphaFoldDB" id="A0AA39NCH4"/>
<gene>
    <name evidence="1" type="ORF">EV420DRAFT_1149756</name>
</gene>
<sequence length="431" mass="49380">MSIKFHLDEENSCIFQFWSFLCHTMSTTMQVLSQQLIDDITDEVSHFGDDDRVPTLCSLCLTSRQVSVRAKEHLFRVISITWNSPAWQGSELQRLFKSNPGLAPLVKCLIIDNAYYAPDSSISTSRSLSFIMERMTNLTLIQLSVISFYGLPRRNAFFAAFSTCTKLTDVRLEILTLHFQEFQIILTSVPLECLRLSDLHVLELEGRKIRLDKVSDEPFLVDFQDPKCKILQPQKDLNLSIKQLVLELVSIPDSILIDMLATSRFRILAPGVLKRLAIVTATCNDFIWKRIQTFLEIPEVRDSVSELHLGEEYAYRDSKGSHMTEEHLNIRLPHCESLELSLCVKNWALNQRLSGWFAKALQTISPQYTPIKQLALVFTFRFEGATLDDIPDDQSELWACLDDAFCTHGLTTLAEIHLRLQIDAIPTYPRF</sequence>
<accession>A0AA39NCH4</accession>
<organism evidence="1 2">
    <name type="scientific">Armillaria tabescens</name>
    <name type="common">Ringless honey mushroom</name>
    <name type="synonym">Agaricus tabescens</name>
    <dbReference type="NCBI Taxonomy" id="1929756"/>
    <lineage>
        <taxon>Eukaryota</taxon>
        <taxon>Fungi</taxon>
        <taxon>Dikarya</taxon>
        <taxon>Basidiomycota</taxon>
        <taxon>Agaricomycotina</taxon>
        <taxon>Agaricomycetes</taxon>
        <taxon>Agaricomycetidae</taxon>
        <taxon>Agaricales</taxon>
        <taxon>Marasmiineae</taxon>
        <taxon>Physalacriaceae</taxon>
        <taxon>Desarmillaria</taxon>
    </lineage>
</organism>
<name>A0AA39NCH4_ARMTA</name>
<evidence type="ECO:0000313" key="2">
    <source>
        <dbReference type="Proteomes" id="UP001175211"/>
    </source>
</evidence>
<dbReference type="RefSeq" id="XP_060334475.1">
    <property type="nucleotide sequence ID" value="XM_060466086.1"/>
</dbReference>